<protein>
    <recommendedName>
        <fullName evidence="3">Capsule polysaccharide biosynthesis protein</fullName>
    </recommendedName>
</protein>
<reference evidence="1 2" key="1">
    <citation type="journal article" date="2016" name="Nat. Commun.">
        <title>Thousands of microbial genomes shed light on interconnected biogeochemical processes in an aquifer system.</title>
        <authorList>
            <person name="Anantharaman K."/>
            <person name="Brown C.T."/>
            <person name="Hug L.A."/>
            <person name="Sharon I."/>
            <person name="Castelle C.J."/>
            <person name="Probst A.J."/>
            <person name="Thomas B.C."/>
            <person name="Singh A."/>
            <person name="Wilkins M.J."/>
            <person name="Karaoz U."/>
            <person name="Brodie E.L."/>
            <person name="Williams K.H."/>
            <person name="Hubbard S.S."/>
            <person name="Banfield J.F."/>
        </authorList>
    </citation>
    <scope>NUCLEOTIDE SEQUENCE [LARGE SCALE GENOMIC DNA]</scope>
</reference>
<dbReference type="GO" id="GO:0000271">
    <property type="term" value="P:polysaccharide biosynthetic process"/>
    <property type="evidence" value="ECO:0007669"/>
    <property type="project" value="InterPro"/>
</dbReference>
<sequence>MFEENHEVIVVVNNKIAEYTKQQHFPTRARFISKVDWCVSHYDPEKRDFGTLSWREFFPDFGRFTRLSWTYKRSVAAVSQLYQFFDFVFETEKPDVLIGEPPAGLFGEIGYYFAKKHNVPFLGFTDSRINIGLYDSESTDSRYEKTFKELADQDIKEDERSFLISRLKKFISHAEQPEYMKYARISFNQFALVWHYLRKLSELGPLFRYLARRKKFQAYDYESEVILRRSMAAPFELEVKQLRLLFQKRFFSQPGKEEQFFLYPLHLEPEAATLVLAMPYADQLATIKNIAFALPFPFKLYVKEHPTAMGSRPDRFYQTLKKLPNVVLIASDQDVPQLLQKSSGVITLTGTMGMEAVLAGKPAYVLGDVFYTYHPLCRKVQNFKDLRERIRLDLSQKPDTRDLARVNLRFLASYVRYTIEGSIAFAGQTPDKNDYEKMYNAIKLKIGNV</sequence>
<evidence type="ECO:0008006" key="3">
    <source>
        <dbReference type="Google" id="ProtNLM"/>
    </source>
</evidence>
<accession>A0A1G2R8S8</accession>
<dbReference type="InterPro" id="IPR007833">
    <property type="entry name" value="Capsule_polysaccharide_synth"/>
</dbReference>
<dbReference type="AlphaFoldDB" id="A0A1G2R8S8"/>
<dbReference type="GO" id="GO:0015774">
    <property type="term" value="P:polysaccharide transport"/>
    <property type="evidence" value="ECO:0007669"/>
    <property type="project" value="InterPro"/>
</dbReference>
<dbReference type="Pfam" id="PF05159">
    <property type="entry name" value="Capsule_synth"/>
    <property type="match status" value="1"/>
</dbReference>
<comment type="caution">
    <text evidence="1">The sequence shown here is derived from an EMBL/GenBank/DDBJ whole genome shotgun (WGS) entry which is preliminary data.</text>
</comment>
<dbReference type="Proteomes" id="UP000178529">
    <property type="component" value="Unassembled WGS sequence"/>
</dbReference>
<evidence type="ECO:0000313" key="1">
    <source>
        <dbReference type="EMBL" id="OHA68511.1"/>
    </source>
</evidence>
<organism evidence="1 2">
    <name type="scientific">Candidatus Wildermuthbacteria bacterium RIFCSPHIGHO2_02_FULL_48_16</name>
    <dbReference type="NCBI Taxonomy" id="1802453"/>
    <lineage>
        <taxon>Bacteria</taxon>
        <taxon>Candidatus Wildermuthiibacteriota</taxon>
    </lineage>
</organism>
<evidence type="ECO:0000313" key="2">
    <source>
        <dbReference type="Proteomes" id="UP000178529"/>
    </source>
</evidence>
<proteinExistence type="predicted"/>
<name>A0A1G2R8S8_9BACT</name>
<dbReference type="EMBL" id="MHTY01000024">
    <property type="protein sequence ID" value="OHA68511.1"/>
    <property type="molecule type" value="Genomic_DNA"/>
</dbReference>
<dbReference type="SUPFAM" id="SSF53756">
    <property type="entry name" value="UDP-Glycosyltransferase/glycogen phosphorylase"/>
    <property type="match status" value="1"/>
</dbReference>
<gene>
    <name evidence="1" type="ORF">A3J68_00375</name>
</gene>